<dbReference type="Gene3D" id="3.40.50.720">
    <property type="entry name" value="NAD(P)-binding Rossmann-like Domain"/>
    <property type="match status" value="1"/>
</dbReference>
<keyword evidence="2 4" id="KW-0560">Oxidoreductase</keyword>
<comment type="similarity">
    <text evidence="1 4 8">Belongs to the 6-phosphogluconate dehydrogenase family.</text>
</comment>
<dbReference type="GO" id="GO:0006098">
    <property type="term" value="P:pentose-phosphate shunt"/>
    <property type="evidence" value="ECO:0007669"/>
    <property type="project" value="UniProtKB-UniPathway"/>
</dbReference>
<comment type="catalytic activity">
    <reaction evidence="4 8">
        <text>6-phospho-D-gluconate + NADP(+) = D-ribulose 5-phosphate + CO2 + NADPH</text>
        <dbReference type="Rhea" id="RHEA:10116"/>
        <dbReference type="ChEBI" id="CHEBI:16526"/>
        <dbReference type="ChEBI" id="CHEBI:57783"/>
        <dbReference type="ChEBI" id="CHEBI:58121"/>
        <dbReference type="ChEBI" id="CHEBI:58349"/>
        <dbReference type="ChEBI" id="CHEBI:58759"/>
        <dbReference type="EC" id="1.1.1.44"/>
    </reaction>
</comment>
<evidence type="ECO:0000313" key="10">
    <source>
        <dbReference type="EMBL" id="SEB35857.1"/>
    </source>
</evidence>
<evidence type="ECO:0000259" key="9">
    <source>
        <dbReference type="SMART" id="SM01350"/>
    </source>
</evidence>
<feature type="binding site" description="in other chain" evidence="6">
    <location>
        <begin position="189"/>
        <end position="190"/>
    </location>
    <ligand>
        <name>substrate</name>
        <note>ligand shared between dimeric partners</note>
    </ligand>
</feature>
<evidence type="ECO:0000256" key="7">
    <source>
        <dbReference type="PIRSR" id="PIRSR000109-3"/>
    </source>
</evidence>
<proteinExistence type="inferred from homology"/>
<keyword evidence="3 8" id="KW-0311">Gluconate utilization</keyword>
<dbReference type="OrthoDB" id="9804542at2"/>
<feature type="domain" description="6-phosphogluconate dehydrogenase C-terminal" evidence="9">
    <location>
        <begin position="182"/>
        <end position="471"/>
    </location>
</feature>
<evidence type="ECO:0000256" key="3">
    <source>
        <dbReference type="ARBA" id="ARBA00023064"/>
    </source>
</evidence>
<name>A0A1H4IP84_9MICO</name>
<dbReference type="Gene3D" id="1.10.1040.10">
    <property type="entry name" value="N-(1-d-carboxylethyl)-l-norvaline Dehydrogenase, domain 2"/>
    <property type="match status" value="1"/>
</dbReference>
<sequence length="483" mass="51602">MADSTKANIGVIGMAVMGSNLARNLASREGNTVAIYNRSPEKTRTVVQEFPDAGFIASESIEDFVDSLSKPRTAIIMVKAGKGTDAVIEQLTEHFEPGDIIVDGGNALFTDTIRREKAVRETGINFVGAGISGGEEGALKGPSIMPGGSAEAWETLGPILKSIAAVAEGEPCVTHVGTDGAGHFVKMIHNGIEYADMQLIAEAYDLIRRGTGKTPAEIADIFAEWNTGELESYLIEITAEVLRQVDAKTGKPLVDVILDQAGAKGTGAWTVQTALDLGIPVSGIAEAVFARSLSSKPKQREAASDLPGPTGTWSVDDADAFVEDVRQALYASKIIAYSQGFDEIVAGAEEYGWDIKKGEIAKIWRGGCIIRAQFLNRITEAYEQDPGLVALVTAPYFTDAVSHAQDSWRRVVVAAAQAGIPAPAFSSSLSYYDGLRADRLPAALVQGQRDFFGAHTYKRTDTDGTFHTLWSGDRTEVEATDTH</sequence>
<dbReference type="EMBL" id="FNRY01000001">
    <property type="protein sequence ID" value="SEB35857.1"/>
    <property type="molecule type" value="Genomic_DNA"/>
</dbReference>
<dbReference type="PIRSF" id="PIRSF000109">
    <property type="entry name" value="6PGD"/>
    <property type="match status" value="1"/>
</dbReference>
<dbReference type="Gene3D" id="1.20.5.320">
    <property type="entry name" value="6-Phosphogluconate Dehydrogenase, domain 3"/>
    <property type="match status" value="1"/>
</dbReference>
<protein>
    <recommendedName>
        <fullName evidence="4 8">6-phosphogluconate dehydrogenase, decarboxylating</fullName>
        <ecNumber evidence="4 8">1.1.1.44</ecNumber>
    </recommendedName>
</protein>
<dbReference type="STRING" id="640635.SAMN04489806_0109"/>
<dbReference type="NCBIfam" id="TIGR00873">
    <property type="entry name" value="gnd"/>
    <property type="match status" value="1"/>
</dbReference>
<dbReference type="SUPFAM" id="SSF48179">
    <property type="entry name" value="6-phosphogluconate dehydrogenase C-terminal domain-like"/>
    <property type="match status" value="1"/>
</dbReference>
<accession>A0A1H4IP84</accession>
<feature type="binding site" evidence="7">
    <location>
        <begin position="13"/>
        <end position="18"/>
    </location>
    <ligand>
        <name>NADP(+)</name>
        <dbReference type="ChEBI" id="CHEBI:58349"/>
    </ligand>
</feature>
<dbReference type="InterPro" id="IPR008927">
    <property type="entry name" value="6-PGluconate_DH-like_C_sf"/>
</dbReference>
<dbReference type="GO" id="GO:0004616">
    <property type="term" value="F:phosphogluconate dehydrogenase (decarboxylating) activity"/>
    <property type="evidence" value="ECO:0007669"/>
    <property type="project" value="UniProtKB-EC"/>
</dbReference>
<feature type="binding site" description="in other chain" evidence="6">
    <location>
        <position position="264"/>
    </location>
    <ligand>
        <name>substrate</name>
        <note>ligand shared between dimeric partners</note>
    </ligand>
</feature>
<dbReference type="SMART" id="SM01350">
    <property type="entry name" value="6PGD"/>
    <property type="match status" value="1"/>
</dbReference>
<evidence type="ECO:0000256" key="6">
    <source>
        <dbReference type="PIRSR" id="PIRSR000109-2"/>
    </source>
</evidence>
<evidence type="ECO:0000313" key="11">
    <source>
        <dbReference type="Proteomes" id="UP000199183"/>
    </source>
</evidence>
<feature type="binding site" description="in other chain" evidence="6">
    <location>
        <begin position="132"/>
        <end position="134"/>
    </location>
    <ligand>
        <name>substrate</name>
        <note>ligand shared between dimeric partners</note>
    </ligand>
</feature>
<dbReference type="PRINTS" id="PR00076">
    <property type="entry name" value="6PGDHDRGNASE"/>
</dbReference>
<feature type="binding site" evidence="7">
    <location>
        <position position="106"/>
    </location>
    <ligand>
        <name>NADP(+)</name>
        <dbReference type="ChEBI" id="CHEBI:58349"/>
    </ligand>
</feature>
<dbReference type="FunFam" id="3.40.50.720:FF:000007">
    <property type="entry name" value="6-phosphogluconate dehydrogenase, decarboxylating"/>
    <property type="match status" value="1"/>
</dbReference>
<dbReference type="NCBIfam" id="NF006765">
    <property type="entry name" value="PRK09287.1"/>
    <property type="match status" value="1"/>
</dbReference>
<dbReference type="GO" id="GO:0050661">
    <property type="term" value="F:NADP binding"/>
    <property type="evidence" value="ECO:0007669"/>
    <property type="project" value="InterPro"/>
</dbReference>
<dbReference type="PANTHER" id="PTHR11811">
    <property type="entry name" value="6-PHOSPHOGLUCONATE DEHYDROGENASE"/>
    <property type="match status" value="1"/>
</dbReference>
<feature type="binding site" evidence="7">
    <location>
        <begin position="78"/>
        <end position="80"/>
    </location>
    <ligand>
        <name>NADP(+)</name>
        <dbReference type="ChEBI" id="CHEBI:58349"/>
    </ligand>
</feature>
<comment type="subunit">
    <text evidence="4">Homodimer.</text>
</comment>
<feature type="active site" description="Proton acceptor" evidence="5">
    <location>
        <position position="186"/>
    </location>
</feature>
<dbReference type="InterPro" id="IPR036291">
    <property type="entry name" value="NAD(P)-bd_dom_sf"/>
</dbReference>
<evidence type="ECO:0000256" key="8">
    <source>
        <dbReference type="RuleBase" id="RU000485"/>
    </source>
</evidence>
<comment type="function">
    <text evidence="4">Catalyzes the oxidative decarboxylation of 6-phosphogluconate to ribulose 5-phosphate and CO(2), with concomitant reduction of NADP to NADPH.</text>
</comment>
<dbReference type="Pfam" id="PF03446">
    <property type="entry name" value="NAD_binding_2"/>
    <property type="match status" value="1"/>
</dbReference>
<dbReference type="EC" id="1.1.1.44" evidence="4 8"/>
<comment type="pathway">
    <text evidence="4 8">Carbohydrate degradation; pentose phosphate pathway; D-ribulose 5-phosphate from D-glucose 6-phosphate (oxidative stage): step 3/3.</text>
</comment>
<feature type="binding site" description="in other chain" evidence="6">
    <location>
        <position position="106"/>
    </location>
    <ligand>
        <name>substrate</name>
        <note>ligand shared between dimeric partners</note>
    </ligand>
</feature>
<feature type="active site" description="Proton donor" evidence="5">
    <location>
        <position position="193"/>
    </location>
</feature>
<evidence type="ECO:0000256" key="2">
    <source>
        <dbReference type="ARBA" id="ARBA00023002"/>
    </source>
</evidence>
<dbReference type="InterPro" id="IPR013328">
    <property type="entry name" value="6PGD_dom2"/>
</dbReference>
<organism evidence="10 11">
    <name type="scientific">Paramicrobacterium humi</name>
    <dbReference type="NCBI Taxonomy" id="640635"/>
    <lineage>
        <taxon>Bacteria</taxon>
        <taxon>Bacillati</taxon>
        <taxon>Actinomycetota</taxon>
        <taxon>Actinomycetes</taxon>
        <taxon>Micrococcales</taxon>
        <taxon>Microbacteriaceae</taxon>
        <taxon>Paramicrobacterium</taxon>
    </lineage>
</organism>
<dbReference type="UniPathway" id="UPA00115">
    <property type="reaction ID" value="UER00410"/>
</dbReference>
<evidence type="ECO:0000256" key="1">
    <source>
        <dbReference type="ARBA" id="ARBA00008419"/>
    </source>
</evidence>
<keyword evidence="4 8" id="KW-0521">NADP</keyword>
<feature type="binding site" evidence="7">
    <location>
        <begin position="37"/>
        <end position="39"/>
    </location>
    <ligand>
        <name>NADP(+)</name>
        <dbReference type="ChEBI" id="CHEBI:58349"/>
    </ligand>
</feature>
<dbReference type="InterPro" id="IPR006183">
    <property type="entry name" value="Pgluconate_DH"/>
</dbReference>
<reference evidence="10 11" key="1">
    <citation type="submission" date="2016-10" db="EMBL/GenBank/DDBJ databases">
        <authorList>
            <person name="de Groot N.N."/>
        </authorList>
    </citation>
    <scope>NUCLEOTIDE SEQUENCE [LARGE SCALE GENOMIC DNA]</scope>
    <source>
        <strain evidence="10 11">DSM 21799</strain>
    </source>
</reference>
<evidence type="ECO:0000256" key="4">
    <source>
        <dbReference type="PIRNR" id="PIRNR000109"/>
    </source>
</evidence>
<dbReference type="InterPro" id="IPR006114">
    <property type="entry name" value="6PGDH_C"/>
</dbReference>
<feature type="binding site" evidence="6">
    <location>
        <position position="449"/>
    </location>
    <ligand>
        <name>substrate</name>
        <note>ligand shared between dimeric partners</note>
    </ligand>
</feature>
<dbReference type="AlphaFoldDB" id="A0A1H4IP84"/>
<dbReference type="GO" id="GO:0019521">
    <property type="term" value="P:D-gluconate metabolic process"/>
    <property type="evidence" value="ECO:0007669"/>
    <property type="project" value="UniProtKB-KW"/>
</dbReference>
<dbReference type="Pfam" id="PF00393">
    <property type="entry name" value="6PGD"/>
    <property type="match status" value="1"/>
</dbReference>
<keyword evidence="4 8" id="KW-0570">Pentose shunt</keyword>
<feature type="binding site" description="in other chain" evidence="6">
    <location>
        <position position="194"/>
    </location>
    <ligand>
        <name>substrate</name>
        <note>ligand shared between dimeric partners</note>
    </ligand>
</feature>
<feature type="binding site" evidence="6">
    <location>
        <position position="455"/>
    </location>
    <ligand>
        <name>substrate</name>
        <note>ligand shared between dimeric partners</note>
    </ligand>
</feature>
<dbReference type="RefSeq" id="WP_091178803.1">
    <property type="nucleotide sequence ID" value="NZ_FNRY01000001.1"/>
</dbReference>
<dbReference type="SUPFAM" id="SSF51735">
    <property type="entry name" value="NAD(P)-binding Rossmann-fold domains"/>
    <property type="match status" value="1"/>
</dbReference>
<gene>
    <name evidence="10" type="ORF">SAMN04489806_0109</name>
</gene>
<dbReference type="Proteomes" id="UP000199183">
    <property type="component" value="Unassembled WGS sequence"/>
</dbReference>
<dbReference type="InterPro" id="IPR006115">
    <property type="entry name" value="6PGDH_NADP-bd"/>
</dbReference>
<keyword evidence="11" id="KW-1185">Reference proteome</keyword>
<dbReference type="FunFam" id="1.10.1040.10:FF:000002">
    <property type="entry name" value="6-phosphogluconate dehydrogenase, decarboxylating"/>
    <property type="match status" value="1"/>
</dbReference>
<evidence type="ECO:0000256" key="5">
    <source>
        <dbReference type="PIRSR" id="PIRSR000109-1"/>
    </source>
</evidence>
<dbReference type="InterPro" id="IPR006113">
    <property type="entry name" value="6PGDH_Gnd/GntZ"/>
</dbReference>
<feature type="binding site" description="in other chain" evidence="6">
    <location>
        <position position="291"/>
    </location>
    <ligand>
        <name>substrate</name>
        <note>ligand shared between dimeric partners</note>
    </ligand>
</feature>